<evidence type="ECO:0000256" key="1">
    <source>
        <dbReference type="SAM" id="Phobius"/>
    </source>
</evidence>
<name>A0A3M7R8R4_BRAPC</name>
<reference evidence="2 3" key="1">
    <citation type="journal article" date="2018" name="Sci. Rep.">
        <title>Genomic signatures of local adaptation to the degree of environmental predictability in rotifers.</title>
        <authorList>
            <person name="Franch-Gras L."/>
            <person name="Hahn C."/>
            <person name="Garcia-Roger E.M."/>
            <person name="Carmona M.J."/>
            <person name="Serra M."/>
            <person name="Gomez A."/>
        </authorList>
    </citation>
    <scope>NUCLEOTIDE SEQUENCE [LARGE SCALE GENOMIC DNA]</scope>
    <source>
        <strain evidence="2">HYR1</strain>
    </source>
</reference>
<organism evidence="2 3">
    <name type="scientific">Brachionus plicatilis</name>
    <name type="common">Marine rotifer</name>
    <name type="synonym">Brachionus muelleri</name>
    <dbReference type="NCBI Taxonomy" id="10195"/>
    <lineage>
        <taxon>Eukaryota</taxon>
        <taxon>Metazoa</taxon>
        <taxon>Spiralia</taxon>
        <taxon>Gnathifera</taxon>
        <taxon>Rotifera</taxon>
        <taxon>Eurotatoria</taxon>
        <taxon>Monogononta</taxon>
        <taxon>Pseudotrocha</taxon>
        <taxon>Ploima</taxon>
        <taxon>Brachionidae</taxon>
        <taxon>Brachionus</taxon>
    </lineage>
</organism>
<evidence type="ECO:0000313" key="2">
    <source>
        <dbReference type="EMBL" id="RNA19926.1"/>
    </source>
</evidence>
<comment type="caution">
    <text evidence="2">The sequence shown here is derived from an EMBL/GenBank/DDBJ whole genome shotgun (WGS) entry which is preliminary data.</text>
</comment>
<dbReference type="AlphaFoldDB" id="A0A3M7R8R4"/>
<accession>A0A3M7R8R4</accession>
<dbReference type="Proteomes" id="UP000276133">
    <property type="component" value="Unassembled WGS sequence"/>
</dbReference>
<keyword evidence="1" id="KW-1133">Transmembrane helix</keyword>
<keyword evidence="1" id="KW-0812">Transmembrane</keyword>
<gene>
    <name evidence="2" type="ORF">BpHYR1_027037</name>
</gene>
<dbReference type="EMBL" id="REGN01003946">
    <property type="protein sequence ID" value="RNA19926.1"/>
    <property type="molecule type" value="Genomic_DNA"/>
</dbReference>
<protein>
    <submittedName>
        <fullName evidence="2">Uncharacterized protein</fullName>
    </submittedName>
</protein>
<keyword evidence="3" id="KW-1185">Reference proteome</keyword>
<feature type="transmembrane region" description="Helical" evidence="1">
    <location>
        <begin position="35"/>
        <end position="54"/>
    </location>
</feature>
<keyword evidence="1" id="KW-0472">Membrane</keyword>
<evidence type="ECO:0000313" key="3">
    <source>
        <dbReference type="Proteomes" id="UP000276133"/>
    </source>
</evidence>
<sequence length="91" mass="11083">MTCFGASTRIASALRLRFVLLSLKRIKTGKRDERLLIILLESLIKILNYYYFWFKKLSFNQTQFLREITFINYNFPSDEIEFFFIRKLKLE</sequence>
<proteinExistence type="predicted"/>